<feature type="domain" description="Glycoside hydrolase family 2 immunoglobulin-like beta-sandwich" evidence="4">
    <location>
        <begin position="206"/>
        <end position="312"/>
    </location>
</feature>
<dbReference type="Pfam" id="PF18368">
    <property type="entry name" value="Ig_GlcNase"/>
    <property type="match status" value="1"/>
</dbReference>
<dbReference type="InterPro" id="IPR006102">
    <property type="entry name" value="Ig-like_GH2"/>
</dbReference>
<dbReference type="PANTHER" id="PTHR43536">
    <property type="entry name" value="MANNOSYLGLYCOPROTEIN ENDO-BETA-MANNOSIDASE"/>
    <property type="match status" value="1"/>
</dbReference>
<name>A0A3E1NX13_9BACT</name>
<dbReference type="InterPro" id="IPR017853">
    <property type="entry name" value="GH"/>
</dbReference>
<dbReference type="InterPro" id="IPR006103">
    <property type="entry name" value="Glyco_hydro_2_cat"/>
</dbReference>
<keyword evidence="2" id="KW-0378">Hydrolase</keyword>
<dbReference type="InterPro" id="IPR013783">
    <property type="entry name" value="Ig-like_fold"/>
</dbReference>
<dbReference type="Proteomes" id="UP000261174">
    <property type="component" value="Unassembled WGS sequence"/>
</dbReference>
<evidence type="ECO:0000259" key="5">
    <source>
        <dbReference type="Pfam" id="PF02836"/>
    </source>
</evidence>
<comment type="caution">
    <text evidence="8">The sequence shown here is derived from an EMBL/GenBank/DDBJ whole genome shotgun (WGS) entry which is preliminary data.</text>
</comment>
<dbReference type="Pfam" id="PF00703">
    <property type="entry name" value="Glyco_hydro_2"/>
    <property type="match status" value="1"/>
</dbReference>
<feature type="domain" description="Glycoside hydrolase family 2 catalytic" evidence="5">
    <location>
        <begin position="379"/>
        <end position="459"/>
    </location>
</feature>
<organism evidence="8 9">
    <name type="scientific">Chitinophaga silvisoli</name>
    <dbReference type="NCBI Taxonomy" id="2291814"/>
    <lineage>
        <taxon>Bacteria</taxon>
        <taxon>Pseudomonadati</taxon>
        <taxon>Bacteroidota</taxon>
        <taxon>Chitinophagia</taxon>
        <taxon>Chitinophagales</taxon>
        <taxon>Chitinophagaceae</taxon>
        <taxon>Chitinophaga</taxon>
    </lineage>
</organism>
<reference evidence="8 9" key="1">
    <citation type="submission" date="2018-08" db="EMBL/GenBank/DDBJ databases">
        <title>Chitinophaga sp. K20C18050901, a novel bacterium isolated from forest soil.</title>
        <authorList>
            <person name="Wang C."/>
        </authorList>
    </citation>
    <scope>NUCLEOTIDE SEQUENCE [LARGE SCALE GENOMIC DNA]</scope>
    <source>
        <strain evidence="8 9">K20C18050901</strain>
    </source>
</reference>
<accession>A0A3E1NX13</accession>
<dbReference type="Gene3D" id="2.60.120.260">
    <property type="entry name" value="Galactose-binding domain-like"/>
    <property type="match status" value="1"/>
</dbReference>
<gene>
    <name evidence="8" type="ORF">DXN04_22515</name>
</gene>
<dbReference type="Gene3D" id="2.60.40.10">
    <property type="entry name" value="Immunoglobulins"/>
    <property type="match status" value="3"/>
</dbReference>
<dbReference type="AlphaFoldDB" id="A0A3E1NX13"/>
<dbReference type="SUPFAM" id="SSF51445">
    <property type="entry name" value="(Trans)glycosidases"/>
    <property type="match status" value="1"/>
</dbReference>
<dbReference type="Pfam" id="PF22666">
    <property type="entry name" value="Glyco_hydro_2_N2"/>
    <property type="match status" value="1"/>
</dbReference>
<feature type="domain" description="Beta-mannosidase-like galactose-binding" evidence="7">
    <location>
        <begin position="45"/>
        <end position="188"/>
    </location>
</feature>
<keyword evidence="3" id="KW-0326">Glycosidase</keyword>
<dbReference type="Pfam" id="PF02836">
    <property type="entry name" value="Glyco_hydro_2_C"/>
    <property type="match status" value="1"/>
</dbReference>
<proteinExistence type="inferred from homology"/>
<evidence type="ECO:0000256" key="2">
    <source>
        <dbReference type="ARBA" id="ARBA00022801"/>
    </source>
</evidence>
<evidence type="ECO:0000259" key="4">
    <source>
        <dbReference type="Pfam" id="PF00703"/>
    </source>
</evidence>
<dbReference type="Gene3D" id="3.20.20.80">
    <property type="entry name" value="Glycosidases"/>
    <property type="match status" value="1"/>
</dbReference>
<evidence type="ECO:0000259" key="6">
    <source>
        <dbReference type="Pfam" id="PF18368"/>
    </source>
</evidence>
<dbReference type="GO" id="GO:0005975">
    <property type="term" value="P:carbohydrate metabolic process"/>
    <property type="evidence" value="ECO:0007669"/>
    <property type="project" value="InterPro"/>
</dbReference>
<dbReference type="InterPro" id="IPR041351">
    <property type="entry name" value="Ig_GlcNase"/>
</dbReference>
<dbReference type="EMBL" id="QTJV01000009">
    <property type="protein sequence ID" value="RFM32461.1"/>
    <property type="molecule type" value="Genomic_DNA"/>
</dbReference>
<dbReference type="InterPro" id="IPR054593">
    <property type="entry name" value="Beta-mannosidase-like_N2"/>
</dbReference>
<dbReference type="InterPro" id="IPR036156">
    <property type="entry name" value="Beta-gal/glucu_dom_sf"/>
</dbReference>
<evidence type="ECO:0000259" key="7">
    <source>
        <dbReference type="Pfam" id="PF22666"/>
    </source>
</evidence>
<evidence type="ECO:0000313" key="9">
    <source>
        <dbReference type="Proteomes" id="UP000261174"/>
    </source>
</evidence>
<sequence>MKSIALLLLFHVTGTILYGQQLHWKISPQADTKEQAADIATTGFNDKDWVPGIVPGTVFYAYVKAGKESDPDYAENIYKVDKSKYNRPFWYRTEFASPRLQKNQRVWLKFNGINKYASIYLNGKLLGSTHGHIQRGSFDVTDLLKGKNAIAVLVAPPRWDPDHDHPLANWESPTYICSGSWDWMPAVPGLNSGITDTVALTISGPVSISDPWVRAVMPDTTQATIHIAAQLTNSSPVAISGTLKAVITPGNITISSNRITLSPGSQQNISLPQQLLLHPRLWWPNGYGDQFLYSCKLSFETATPVIQQFGIRKVTSDTTSLNGPMRLYINNVPIFVKGGNWGMSDYMLKVRGRDYEPRIRMHADMHFNMIRNWTGEVTDEAFYKYCDQYGIMVWDDFWLNNIGGIDSLPMFSDNVAEKLKKLRNHPSIVIWCGANEGTPGSNAHGDISNAITAAIKQYDADDKLYLPRSNASVDNPNFSIHGSSKTLSGSGIWANVDPKVYFTDPHNGYLFSNNSWGMRSELGTATFVNAESFKKFMPKEFWVAPTPEAVNSKDNMWARHFFCTDFALGGGADPVKYINDINKKYGQANSLEDFCKKAQLLNLETMKAMFEGWNDHMWNDASGMLIWMSQSAYPTMIWQTYDYYYDLTGAYFGAKSACEPLHVQWNPASKMVKVINNLNYALHDYTVEASIYNSKGERISNKKAGVNVAANNISDVFTTMEDSTGLSFLRLQLYKGKQLCSKNEYIVGDYTLLNKLPGSKQALSITKKDAHTFILKNKSTQAPAVGIRLQLQDSKGNQILPAIISDSYFSLMPGEEKTIQTDVAGTLVATPYN</sequence>
<dbReference type="RefSeq" id="WP_116855654.1">
    <property type="nucleotide sequence ID" value="NZ_QTJV01000009.1"/>
</dbReference>
<evidence type="ECO:0000256" key="3">
    <source>
        <dbReference type="ARBA" id="ARBA00023295"/>
    </source>
</evidence>
<comment type="similarity">
    <text evidence="1">Belongs to the glycosyl hydrolase 2 family.</text>
</comment>
<keyword evidence="9" id="KW-1185">Reference proteome</keyword>
<dbReference type="SUPFAM" id="SSF49303">
    <property type="entry name" value="beta-Galactosidase/glucuronidase domain"/>
    <property type="match status" value="3"/>
</dbReference>
<dbReference type="PANTHER" id="PTHR43536:SF1">
    <property type="entry name" value="MANNOSYLGLYCOPROTEIN ENDO-BETA-MANNOSIDASE"/>
    <property type="match status" value="1"/>
</dbReference>
<dbReference type="GO" id="GO:0004553">
    <property type="term" value="F:hydrolase activity, hydrolyzing O-glycosyl compounds"/>
    <property type="evidence" value="ECO:0007669"/>
    <property type="project" value="InterPro"/>
</dbReference>
<evidence type="ECO:0000313" key="8">
    <source>
        <dbReference type="EMBL" id="RFM32461.1"/>
    </source>
</evidence>
<dbReference type="InterPro" id="IPR043534">
    <property type="entry name" value="EBDG/EBM"/>
</dbReference>
<dbReference type="OrthoDB" id="9801077at2"/>
<evidence type="ECO:0000256" key="1">
    <source>
        <dbReference type="ARBA" id="ARBA00007401"/>
    </source>
</evidence>
<feature type="domain" description="Exo-beta-D-glucosaminidase Ig-fold" evidence="6">
    <location>
        <begin position="748"/>
        <end position="824"/>
    </location>
</feature>
<dbReference type="InterPro" id="IPR008979">
    <property type="entry name" value="Galactose-bd-like_sf"/>
</dbReference>
<protein>
    <submittedName>
        <fullName evidence="8">Beta-mannosidase</fullName>
    </submittedName>
</protein>
<dbReference type="SUPFAM" id="SSF49785">
    <property type="entry name" value="Galactose-binding domain-like"/>
    <property type="match status" value="1"/>
</dbReference>